<feature type="signal peptide" evidence="1">
    <location>
        <begin position="1"/>
        <end position="29"/>
    </location>
</feature>
<evidence type="ECO:0000313" key="2">
    <source>
        <dbReference type="EMBL" id="MCL6217170.1"/>
    </source>
</evidence>
<evidence type="ECO:0000313" key="3">
    <source>
        <dbReference type="Proteomes" id="UP001139521"/>
    </source>
</evidence>
<evidence type="ECO:0000256" key="1">
    <source>
        <dbReference type="SAM" id="SignalP"/>
    </source>
</evidence>
<reference evidence="2" key="1">
    <citation type="submission" date="2022-01" db="EMBL/GenBank/DDBJ databases">
        <title>Genome sequencing of Zunongwangia sp. M21534 genome.</title>
        <authorList>
            <person name="Chen Y."/>
            <person name="Dong C."/>
            <person name="Shao Z."/>
        </authorList>
    </citation>
    <scope>NUCLEOTIDE SEQUENCE</scope>
    <source>
        <strain evidence="2">MCCC M21534</strain>
    </source>
</reference>
<dbReference type="EMBL" id="JAKHSK010000002">
    <property type="protein sequence ID" value="MCL6217170.1"/>
    <property type="molecule type" value="Genomic_DNA"/>
</dbReference>
<comment type="caution">
    <text evidence="2">The sequence shown here is derived from an EMBL/GenBank/DDBJ whole genome shotgun (WGS) entry which is preliminary data.</text>
</comment>
<organism evidence="2 3">
    <name type="scientific">Zunongwangia pacifica</name>
    <dbReference type="NCBI Taxonomy" id="2911062"/>
    <lineage>
        <taxon>Bacteria</taxon>
        <taxon>Pseudomonadati</taxon>
        <taxon>Bacteroidota</taxon>
        <taxon>Flavobacteriia</taxon>
        <taxon>Flavobacteriales</taxon>
        <taxon>Flavobacteriaceae</taxon>
        <taxon>Zunongwangia</taxon>
    </lineage>
</organism>
<dbReference type="RefSeq" id="WP_249600153.1">
    <property type="nucleotide sequence ID" value="NZ_JAKHSK010000002.1"/>
</dbReference>
<protein>
    <submittedName>
        <fullName evidence="2">Uncharacterized protein</fullName>
    </submittedName>
</protein>
<dbReference type="AlphaFoldDB" id="A0A9X2CK76"/>
<keyword evidence="3" id="KW-1185">Reference proteome</keyword>
<accession>A0A9X2CK76</accession>
<sequence>MKFNKLHISFSLVLIALLSAVGISQPKTSAYVYQDSAKSTSSFQQSDITKAFVFEEPGSYNLQTDQEDLALSLVFFNSYFQLDSRKIPQLTLNNSWGFIQDHKSKLEAQIFPFHFYS</sequence>
<name>A0A9X2CK76_9FLAO</name>
<feature type="chain" id="PRO_5040718521" evidence="1">
    <location>
        <begin position="30"/>
        <end position="117"/>
    </location>
</feature>
<dbReference type="Proteomes" id="UP001139521">
    <property type="component" value="Unassembled WGS sequence"/>
</dbReference>
<proteinExistence type="predicted"/>
<keyword evidence="1" id="KW-0732">Signal</keyword>
<gene>
    <name evidence="2" type="ORF">L1967_02595</name>
</gene>